<feature type="coiled-coil region" evidence="2">
    <location>
        <begin position="138"/>
        <end position="165"/>
    </location>
</feature>
<dbReference type="RefSeq" id="WP_107031308.1">
    <property type="nucleotide sequence ID" value="NZ_CAJSYL010000045.1"/>
</dbReference>
<organism evidence="5 6">
    <name type="scientific">Duncaniella muris</name>
    <dbReference type="NCBI Taxonomy" id="2094150"/>
    <lineage>
        <taxon>Bacteria</taxon>
        <taxon>Pseudomonadati</taxon>
        <taxon>Bacteroidota</taxon>
        <taxon>Bacteroidia</taxon>
        <taxon>Bacteroidales</taxon>
        <taxon>Muribaculaceae</taxon>
        <taxon>Duncaniella</taxon>
    </lineage>
</organism>
<dbReference type="NCBIfam" id="TIGR01730">
    <property type="entry name" value="RND_mfp"/>
    <property type="match status" value="1"/>
</dbReference>
<evidence type="ECO:0000313" key="5">
    <source>
        <dbReference type="EMBL" id="PWB03964.1"/>
    </source>
</evidence>
<comment type="similarity">
    <text evidence="1">Belongs to the membrane fusion protein (MFP) (TC 8.A.1) family.</text>
</comment>
<accession>A0A2V1INZ2</accession>
<evidence type="ECO:0000256" key="1">
    <source>
        <dbReference type="ARBA" id="ARBA00009477"/>
    </source>
</evidence>
<keyword evidence="3" id="KW-0812">Transmembrane</keyword>
<dbReference type="SUPFAM" id="SSF111369">
    <property type="entry name" value="HlyD-like secretion proteins"/>
    <property type="match status" value="1"/>
</dbReference>
<dbReference type="Gene3D" id="2.40.420.20">
    <property type="match status" value="1"/>
</dbReference>
<dbReference type="AlphaFoldDB" id="A0A2V1INZ2"/>
<dbReference type="InterPro" id="IPR058625">
    <property type="entry name" value="MdtA-like_BSH"/>
</dbReference>
<dbReference type="GeneID" id="82525150"/>
<evidence type="ECO:0000259" key="4">
    <source>
        <dbReference type="Pfam" id="PF25917"/>
    </source>
</evidence>
<keyword evidence="3" id="KW-1133">Transmembrane helix</keyword>
<dbReference type="Gene3D" id="1.10.287.470">
    <property type="entry name" value="Helix hairpin bin"/>
    <property type="match status" value="1"/>
</dbReference>
<dbReference type="EMBL" id="PUEC01000003">
    <property type="protein sequence ID" value="PWB03964.1"/>
    <property type="molecule type" value="Genomic_DNA"/>
</dbReference>
<reference evidence="6" key="1">
    <citation type="submission" date="2018-02" db="EMBL/GenBank/DDBJ databases">
        <authorList>
            <person name="Clavel T."/>
            <person name="Strowig T."/>
        </authorList>
    </citation>
    <scope>NUCLEOTIDE SEQUENCE [LARGE SCALE GENOMIC DNA]</scope>
    <source>
        <strain evidence="6">DSM 103720</strain>
    </source>
</reference>
<keyword evidence="2" id="KW-0175">Coiled coil</keyword>
<dbReference type="PANTHER" id="PTHR30469:SF33">
    <property type="entry name" value="SLR1207 PROTEIN"/>
    <property type="match status" value="1"/>
</dbReference>
<name>A0A2V1INZ2_9BACT</name>
<evidence type="ECO:0000256" key="3">
    <source>
        <dbReference type="SAM" id="Phobius"/>
    </source>
</evidence>
<evidence type="ECO:0000313" key="6">
    <source>
        <dbReference type="Proteomes" id="UP000244905"/>
    </source>
</evidence>
<evidence type="ECO:0000256" key="2">
    <source>
        <dbReference type="SAM" id="Coils"/>
    </source>
</evidence>
<comment type="caution">
    <text evidence="5">The sequence shown here is derived from an EMBL/GenBank/DDBJ whole genome shotgun (WGS) entry which is preliminary data.</text>
</comment>
<keyword evidence="3" id="KW-0472">Membrane</keyword>
<dbReference type="Gene3D" id="2.40.50.100">
    <property type="match status" value="1"/>
</dbReference>
<dbReference type="InterPro" id="IPR006143">
    <property type="entry name" value="RND_pump_MFP"/>
</dbReference>
<protein>
    <submittedName>
        <fullName evidence="5">Efflux RND transporter periplasmic adaptor subunit</fullName>
    </submittedName>
</protein>
<proteinExistence type="inferred from homology"/>
<dbReference type="PANTHER" id="PTHR30469">
    <property type="entry name" value="MULTIDRUG RESISTANCE PROTEIN MDTA"/>
    <property type="match status" value="1"/>
</dbReference>
<dbReference type="Gene3D" id="2.40.30.170">
    <property type="match status" value="1"/>
</dbReference>
<feature type="domain" description="Multidrug resistance protein MdtA-like barrel-sandwich hybrid" evidence="4">
    <location>
        <begin position="61"/>
        <end position="203"/>
    </location>
</feature>
<keyword evidence="6" id="KW-1185">Reference proteome</keyword>
<dbReference type="GO" id="GO:1990281">
    <property type="term" value="C:efflux pump complex"/>
    <property type="evidence" value="ECO:0007669"/>
    <property type="project" value="TreeGrafter"/>
</dbReference>
<dbReference type="Pfam" id="PF25917">
    <property type="entry name" value="BSH_RND"/>
    <property type="match status" value="1"/>
</dbReference>
<dbReference type="Proteomes" id="UP000244905">
    <property type="component" value="Unassembled WGS sequence"/>
</dbReference>
<gene>
    <name evidence="5" type="ORF">C5O23_02145</name>
</gene>
<feature type="transmembrane region" description="Helical" evidence="3">
    <location>
        <begin position="7"/>
        <end position="26"/>
    </location>
</feature>
<dbReference type="GO" id="GO:0015562">
    <property type="term" value="F:efflux transmembrane transporter activity"/>
    <property type="evidence" value="ECO:0007669"/>
    <property type="project" value="TreeGrafter"/>
</dbReference>
<sequence>MKKILRIFMWCLIAAVFIGTFVYLFMKSRPEKEKYELVSPSTGEIERSTVLTGKIEPRDEIEIKPQVSGIISEINVEEGDMVQVGDVIAHIKVVPDEGQLSSALSRIATAKISLDDARVKHERNQLLYDKKVISREEFETTATALAQAKAELNAAEDAYSIVKEGVSKTNAKESNTLVRATITGLVLDVPVKVGSSVIQANTMNDGTTVATVADMNNLIFEGKVDETEVGLLSVGQPMSISIGALPDLKLDAVIELIAPKGTETNGANTFEIKAAIKVPSGDTLRAGYSANATVSLSKVSDVLTIPESVIEWEGDSTFVYVLTDSLPEQKFERKAIRTGTSDGINIHVTDGIEKTQLLRGGAVKKN</sequence>